<name>A0ABU1GGI2_9GAMM</name>
<dbReference type="RefSeq" id="WP_230448516.1">
    <property type="nucleotide sequence ID" value="NZ_JARWAI010000017.1"/>
</dbReference>
<feature type="transmembrane region" description="Helical" evidence="5">
    <location>
        <begin position="67"/>
        <end position="87"/>
    </location>
</feature>
<protein>
    <submittedName>
        <fullName evidence="6">LrgB family protein</fullName>
    </submittedName>
</protein>
<evidence type="ECO:0000256" key="5">
    <source>
        <dbReference type="SAM" id="Phobius"/>
    </source>
</evidence>
<evidence type="ECO:0000313" key="7">
    <source>
        <dbReference type="Proteomes" id="UP001269267"/>
    </source>
</evidence>
<evidence type="ECO:0000256" key="3">
    <source>
        <dbReference type="ARBA" id="ARBA00022989"/>
    </source>
</evidence>
<keyword evidence="7" id="KW-1185">Reference proteome</keyword>
<proteinExistence type="predicted"/>
<feature type="transmembrane region" description="Helical" evidence="5">
    <location>
        <begin position="209"/>
        <end position="232"/>
    </location>
</feature>
<evidence type="ECO:0000313" key="6">
    <source>
        <dbReference type="EMBL" id="MDR5876588.1"/>
    </source>
</evidence>
<feature type="transmembrane region" description="Helical" evidence="5">
    <location>
        <begin position="38"/>
        <end position="61"/>
    </location>
</feature>
<dbReference type="PANTHER" id="PTHR30249">
    <property type="entry name" value="PUTATIVE SEROTONIN TRANSPORTER"/>
    <property type="match status" value="1"/>
</dbReference>
<sequence length="240" mass="24737">MPTSLLSTLTATPLFAVGLTLAAYLLGNALFSRLRQPAWLPAILIAALLLAAMLTVLGLPYEAYQEGAVWLTILLGPATVALGMPLYQQLPRIRALWRPLAVCLPIAAALAACYALGIAWLMGSPGQILASIAAKSVTAPIAIGITEQLGGNVALLMGALLVTGVATIPFVSLAARLLNIDDERIIGFALGLNGHAIGTVRAFELSPTAGAFASLGMSLTGIFTALLLPLAWRLVGMGSG</sequence>
<reference evidence="6 7" key="1">
    <citation type="submission" date="2023-04" db="EMBL/GenBank/DDBJ databases">
        <title>A long-awaited taxogenomic arrangement of the family Halomonadaceae.</title>
        <authorList>
            <person name="De La Haba R."/>
            <person name="Chuvochina M."/>
            <person name="Wittouck S."/>
            <person name="Arahal D.R."/>
            <person name="Sanchez-Porro C."/>
            <person name="Hugenholtz P."/>
            <person name="Ventosa A."/>
        </authorList>
    </citation>
    <scope>NUCLEOTIDE SEQUENCE [LARGE SCALE GENOMIC DNA]</scope>
    <source>
        <strain evidence="6 7">DSM 18042</strain>
    </source>
</reference>
<organism evidence="6 7">
    <name type="scientific">Vreelandella gomseomensis</name>
    <dbReference type="NCBI Taxonomy" id="370766"/>
    <lineage>
        <taxon>Bacteria</taxon>
        <taxon>Pseudomonadati</taxon>
        <taxon>Pseudomonadota</taxon>
        <taxon>Gammaproteobacteria</taxon>
        <taxon>Oceanospirillales</taxon>
        <taxon>Halomonadaceae</taxon>
        <taxon>Vreelandella</taxon>
    </lineage>
</organism>
<keyword evidence="4 5" id="KW-0472">Membrane</keyword>
<feature type="transmembrane region" description="Helical" evidence="5">
    <location>
        <begin position="6"/>
        <end position="26"/>
    </location>
</feature>
<evidence type="ECO:0000256" key="1">
    <source>
        <dbReference type="ARBA" id="ARBA00004141"/>
    </source>
</evidence>
<keyword evidence="3 5" id="KW-1133">Transmembrane helix</keyword>
<feature type="transmembrane region" description="Helical" evidence="5">
    <location>
        <begin position="99"/>
        <end position="122"/>
    </location>
</feature>
<dbReference type="Pfam" id="PF04172">
    <property type="entry name" value="LrgB"/>
    <property type="match status" value="1"/>
</dbReference>
<evidence type="ECO:0000256" key="2">
    <source>
        <dbReference type="ARBA" id="ARBA00022692"/>
    </source>
</evidence>
<dbReference type="InterPro" id="IPR007300">
    <property type="entry name" value="CidB/LrgB"/>
</dbReference>
<comment type="subcellular location">
    <subcellularLocation>
        <location evidence="1">Membrane</location>
        <topology evidence="1">Multi-pass membrane protein</topology>
    </subcellularLocation>
</comment>
<dbReference type="Proteomes" id="UP001269267">
    <property type="component" value="Unassembled WGS sequence"/>
</dbReference>
<evidence type="ECO:0000256" key="4">
    <source>
        <dbReference type="ARBA" id="ARBA00023136"/>
    </source>
</evidence>
<comment type="caution">
    <text evidence="6">The sequence shown here is derived from an EMBL/GenBank/DDBJ whole genome shotgun (WGS) entry which is preliminary data.</text>
</comment>
<dbReference type="PANTHER" id="PTHR30249:SF0">
    <property type="entry name" value="PLASTIDAL GLYCOLATE_GLYCERATE TRANSLOCATOR 1, CHLOROPLASTIC"/>
    <property type="match status" value="1"/>
</dbReference>
<gene>
    <name evidence="6" type="ORF">QC815_16895</name>
</gene>
<keyword evidence="2 5" id="KW-0812">Transmembrane</keyword>
<accession>A0ABU1GGI2</accession>
<feature type="transmembrane region" description="Helical" evidence="5">
    <location>
        <begin position="153"/>
        <end position="173"/>
    </location>
</feature>
<dbReference type="EMBL" id="JARWAI010000017">
    <property type="protein sequence ID" value="MDR5876588.1"/>
    <property type="molecule type" value="Genomic_DNA"/>
</dbReference>